<evidence type="ECO:0000313" key="2">
    <source>
        <dbReference type="RefSeq" id="XP_075080399.1"/>
    </source>
</evidence>
<evidence type="ECO:0000313" key="1">
    <source>
        <dbReference type="Proteomes" id="UP000790787"/>
    </source>
</evidence>
<dbReference type="Proteomes" id="UP000790787">
    <property type="component" value="Chromosome 11"/>
</dbReference>
<sequence>MATEKIDHTHPLLLQPSDTSGLILIRIQLTGSENYGLWSRSMRLALKAKRKLGFVTGTCAKELYKDAPLEEWETCNAIELWVEYDVLVPFSDCGYPRSKEHITHLPQQRVVQFLDDLNDTYDQAR</sequence>
<reference evidence="1" key="1">
    <citation type="journal article" date="2014" name="Nat. Commun.">
        <title>The tobacco genome sequence and its comparison with those of tomato and potato.</title>
        <authorList>
            <person name="Sierro N."/>
            <person name="Battey J.N."/>
            <person name="Ouadi S."/>
            <person name="Bakaher N."/>
            <person name="Bovet L."/>
            <person name="Willig A."/>
            <person name="Goepfert S."/>
            <person name="Peitsch M.C."/>
            <person name="Ivanov N.V."/>
        </authorList>
    </citation>
    <scope>NUCLEOTIDE SEQUENCE [LARGE SCALE GENOMIC DNA]</scope>
</reference>
<proteinExistence type="predicted"/>
<gene>
    <name evidence="2" type="primary">LOC142165910</name>
</gene>
<keyword evidence="1" id="KW-1185">Reference proteome</keyword>
<protein>
    <submittedName>
        <fullName evidence="2">Uncharacterized protein LOC142165910</fullName>
    </submittedName>
</protein>
<organism evidence="1 2">
    <name type="scientific">Nicotiana tabacum</name>
    <name type="common">Common tobacco</name>
    <dbReference type="NCBI Taxonomy" id="4097"/>
    <lineage>
        <taxon>Eukaryota</taxon>
        <taxon>Viridiplantae</taxon>
        <taxon>Streptophyta</taxon>
        <taxon>Embryophyta</taxon>
        <taxon>Tracheophyta</taxon>
        <taxon>Spermatophyta</taxon>
        <taxon>Magnoliopsida</taxon>
        <taxon>eudicotyledons</taxon>
        <taxon>Gunneridae</taxon>
        <taxon>Pentapetalae</taxon>
        <taxon>asterids</taxon>
        <taxon>lamiids</taxon>
        <taxon>Solanales</taxon>
        <taxon>Solanaceae</taxon>
        <taxon>Nicotianoideae</taxon>
        <taxon>Nicotianeae</taxon>
        <taxon>Nicotiana</taxon>
    </lineage>
</organism>
<dbReference type="RefSeq" id="XP_075080399.1">
    <property type="nucleotide sequence ID" value="XM_075224298.1"/>
</dbReference>
<reference evidence="2" key="2">
    <citation type="submission" date="2025-08" db="UniProtKB">
        <authorList>
            <consortium name="RefSeq"/>
        </authorList>
    </citation>
    <scope>IDENTIFICATION</scope>
    <source>
        <tissue evidence="2">Leaf</tissue>
    </source>
</reference>
<accession>A0AC58S611</accession>
<name>A0AC58S611_TOBAC</name>